<dbReference type="Proteomes" id="UP000198605">
    <property type="component" value="Unassembled WGS sequence"/>
</dbReference>
<protein>
    <recommendedName>
        <fullName evidence="4">PH domain-containing protein</fullName>
    </recommendedName>
</protein>
<evidence type="ECO:0000313" key="3">
    <source>
        <dbReference type="Proteomes" id="UP000198605"/>
    </source>
</evidence>
<keyword evidence="1" id="KW-0812">Transmembrane</keyword>
<feature type="transmembrane region" description="Helical" evidence="1">
    <location>
        <begin position="12"/>
        <end position="33"/>
    </location>
</feature>
<evidence type="ECO:0000313" key="2">
    <source>
        <dbReference type="EMBL" id="SCL62085.1"/>
    </source>
</evidence>
<feature type="transmembrane region" description="Helical" evidence="1">
    <location>
        <begin position="81"/>
        <end position="99"/>
    </location>
</feature>
<accession>A0A1C6V715</accession>
<dbReference type="OrthoDB" id="3405898at2"/>
<keyword evidence="1" id="KW-0472">Membrane</keyword>
<evidence type="ECO:0000256" key="1">
    <source>
        <dbReference type="SAM" id="Phobius"/>
    </source>
</evidence>
<dbReference type="AlphaFoldDB" id="A0A1C6V715"/>
<keyword evidence="3" id="KW-1185">Reference proteome</keyword>
<name>A0A1C6V715_9ACTN</name>
<reference evidence="3" key="1">
    <citation type="submission" date="2016-06" db="EMBL/GenBank/DDBJ databases">
        <authorList>
            <person name="Varghese N."/>
            <person name="Submissions Spin"/>
        </authorList>
    </citation>
    <scope>NUCLEOTIDE SEQUENCE [LARGE SCALE GENOMIC DNA]</scope>
    <source>
        <strain evidence="3">DSM 44151</strain>
    </source>
</reference>
<dbReference type="STRING" id="47854.GA0070603_3335"/>
<dbReference type="GeneID" id="43279975"/>
<sequence length="263" mass="27787">MREIIVAALRRQRASALMAPAVGFGGGLLSQWAGSAGGAVGLLAVVPPVLLVVLAVRDLLRRPGTAQLRVDETARAFFSPPNRALTVPPILCGWFAFMAVDSGHRAGHDPLRWTLVAAYVVLGVAITAGQWRRLPFVTLTAAGVTCGAPRPLAVVPWEALGTEMPVGPGAAGRYLRLPIVRPELVRRAGRWPRTGVLVPVRELTVAPALLAAAIQHYATHPQHRAAIGSPAEYDRLRHALTGGSAERAALTRRALPVGDGRPG</sequence>
<dbReference type="RefSeq" id="WP_139131881.1">
    <property type="nucleotide sequence ID" value="NZ_FMIB01000002.1"/>
</dbReference>
<gene>
    <name evidence="2" type="ORF">GA0070603_3335</name>
</gene>
<evidence type="ECO:0008006" key="4">
    <source>
        <dbReference type="Google" id="ProtNLM"/>
    </source>
</evidence>
<organism evidence="2 3">
    <name type="scientific">Micromonospora chersina</name>
    <dbReference type="NCBI Taxonomy" id="47854"/>
    <lineage>
        <taxon>Bacteria</taxon>
        <taxon>Bacillati</taxon>
        <taxon>Actinomycetota</taxon>
        <taxon>Actinomycetes</taxon>
        <taxon>Micromonosporales</taxon>
        <taxon>Micromonosporaceae</taxon>
        <taxon>Micromonospora</taxon>
    </lineage>
</organism>
<keyword evidence="1" id="KW-1133">Transmembrane helix</keyword>
<feature type="transmembrane region" description="Helical" evidence="1">
    <location>
        <begin position="111"/>
        <end position="129"/>
    </location>
</feature>
<feature type="transmembrane region" description="Helical" evidence="1">
    <location>
        <begin position="39"/>
        <end position="60"/>
    </location>
</feature>
<proteinExistence type="predicted"/>
<dbReference type="EMBL" id="FMIB01000002">
    <property type="protein sequence ID" value="SCL62085.1"/>
    <property type="molecule type" value="Genomic_DNA"/>
</dbReference>